<evidence type="ECO:0000256" key="3">
    <source>
        <dbReference type="ARBA" id="ARBA00023180"/>
    </source>
</evidence>
<dbReference type="EMBL" id="BQKE01000001">
    <property type="protein sequence ID" value="GJM61346.1"/>
    <property type="molecule type" value="Genomic_DNA"/>
</dbReference>
<dbReference type="PROSITE" id="PS00708">
    <property type="entry name" value="PRO_ENDOPEP_SER"/>
    <property type="match status" value="1"/>
</dbReference>
<feature type="domain" description="Dipeptidylpeptidase IV N-terminal" evidence="6">
    <location>
        <begin position="101"/>
        <end position="443"/>
    </location>
</feature>
<evidence type="ECO:0000259" key="6">
    <source>
        <dbReference type="Pfam" id="PF00930"/>
    </source>
</evidence>
<evidence type="ECO:0000256" key="1">
    <source>
        <dbReference type="ARBA" id="ARBA00022670"/>
    </source>
</evidence>
<feature type="signal peptide" evidence="4">
    <location>
        <begin position="1"/>
        <end position="19"/>
    </location>
</feature>
<keyword evidence="1" id="KW-0645">Protease</keyword>
<dbReference type="PANTHER" id="PTHR11731">
    <property type="entry name" value="PROTEASE FAMILY S9B,C DIPEPTIDYL-PEPTIDASE IV-RELATED"/>
    <property type="match status" value="1"/>
</dbReference>
<dbReference type="RefSeq" id="WP_338236909.1">
    <property type="nucleotide sequence ID" value="NZ_BQKE01000001.1"/>
</dbReference>
<dbReference type="GO" id="GO:0004252">
    <property type="term" value="F:serine-type endopeptidase activity"/>
    <property type="evidence" value="ECO:0007669"/>
    <property type="project" value="InterPro"/>
</dbReference>
<dbReference type="InterPro" id="IPR050278">
    <property type="entry name" value="Serine_Prot_S9B/DPPIV"/>
</dbReference>
<keyword evidence="3" id="KW-0325">Glycoprotein</keyword>
<dbReference type="Gene3D" id="2.140.10.30">
    <property type="entry name" value="Dipeptidylpeptidase IV, N-terminal domain"/>
    <property type="match status" value="1"/>
</dbReference>
<evidence type="ECO:0000313" key="8">
    <source>
        <dbReference type="Proteomes" id="UP001310022"/>
    </source>
</evidence>
<dbReference type="Gene3D" id="3.40.50.1820">
    <property type="entry name" value="alpha/beta hydrolase"/>
    <property type="match status" value="1"/>
</dbReference>
<dbReference type="Pfam" id="PF00326">
    <property type="entry name" value="Peptidase_S9"/>
    <property type="match status" value="1"/>
</dbReference>
<dbReference type="SUPFAM" id="SSF53474">
    <property type="entry name" value="alpha/beta-Hydrolases"/>
    <property type="match status" value="1"/>
</dbReference>
<dbReference type="SUPFAM" id="SSF82171">
    <property type="entry name" value="DPP6 N-terminal domain-like"/>
    <property type="match status" value="1"/>
</dbReference>
<dbReference type="GO" id="GO:0008239">
    <property type="term" value="F:dipeptidyl-peptidase activity"/>
    <property type="evidence" value="ECO:0007669"/>
    <property type="project" value="TreeGrafter"/>
</dbReference>
<feature type="chain" id="PRO_5043016508" evidence="4">
    <location>
        <begin position="20"/>
        <end position="729"/>
    </location>
</feature>
<evidence type="ECO:0000256" key="4">
    <source>
        <dbReference type="SAM" id="SignalP"/>
    </source>
</evidence>
<reference evidence="7 8" key="1">
    <citation type="submission" date="2021-12" db="EMBL/GenBank/DDBJ databases">
        <title>Genome sequencing of bacteria with rrn-lacking chromosome and rrn-plasmid.</title>
        <authorList>
            <person name="Anda M."/>
            <person name="Iwasaki W."/>
        </authorList>
    </citation>
    <scope>NUCLEOTIDE SEQUENCE [LARGE SCALE GENOMIC DNA]</scope>
    <source>
        <strain evidence="7 8">NBRC 15940</strain>
    </source>
</reference>
<dbReference type="InterPro" id="IPR002471">
    <property type="entry name" value="Pept_S9_AS"/>
</dbReference>
<comment type="caution">
    <text evidence="7">The sequence shown here is derived from an EMBL/GenBank/DDBJ whole genome shotgun (WGS) entry which is preliminary data.</text>
</comment>
<organism evidence="7 8">
    <name type="scientific">Persicobacter diffluens</name>
    <dbReference type="NCBI Taxonomy" id="981"/>
    <lineage>
        <taxon>Bacteria</taxon>
        <taxon>Pseudomonadati</taxon>
        <taxon>Bacteroidota</taxon>
        <taxon>Cytophagia</taxon>
        <taxon>Cytophagales</taxon>
        <taxon>Persicobacteraceae</taxon>
        <taxon>Persicobacter</taxon>
    </lineage>
</organism>
<dbReference type="InterPro" id="IPR001375">
    <property type="entry name" value="Peptidase_S9_cat"/>
</dbReference>
<dbReference type="GO" id="GO:0006508">
    <property type="term" value="P:proteolysis"/>
    <property type="evidence" value="ECO:0007669"/>
    <property type="project" value="UniProtKB-KW"/>
</dbReference>
<evidence type="ECO:0000256" key="2">
    <source>
        <dbReference type="ARBA" id="ARBA00022801"/>
    </source>
</evidence>
<dbReference type="Proteomes" id="UP001310022">
    <property type="component" value="Unassembled WGS sequence"/>
</dbReference>
<dbReference type="AlphaFoldDB" id="A0AAN5ALD9"/>
<feature type="domain" description="Peptidase S9 prolyl oligopeptidase catalytic" evidence="5">
    <location>
        <begin position="535"/>
        <end position="729"/>
    </location>
</feature>
<dbReference type="InterPro" id="IPR002469">
    <property type="entry name" value="Peptidase_S9B_N"/>
</dbReference>
<dbReference type="PANTHER" id="PTHR11731:SF193">
    <property type="entry name" value="DIPEPTIDYL PEPTIDASE 9"/>
    <property type="match status" value="1"/>
</dbReference>
<evidence type="ECO:0000259" key="5">
    <source>
        <dbReference type="Pfam" id="PF00326"/>
    </source>
</evidence>
<dbReference type="Pfam" id="PF00930">
    <property type="entry name" value="DPPIV_N"/>
    <property type="match status" value="1"/>
</dbReference>
<evidence type="ECO:0000313" key="7">
    <source>
        <dbReference type="EMBL" id="GJM61346.1"/>
    </source>
</evidence>
<keyword evidence="8" id="KW-1185">Reference proteome</keyword>
<proteinExistence type="predicted"/>
<keyword evidence="4" id="KW-0732">Signal</keyword>
<protein>
    <submittedName>
        <fullName evidence="7">Peptidase S9</fullName>
    </submittedName>
</protein>
<dbReference type="FunFam" id="3.40.50.1820:FF:000003">
    <property type="entry name" value="Dipeptidyl peptidase 4"/>
    <property type="match status" value="1"/>
</dbReference>
<gene>
    <name evidence="7" type="primary">pepX1</name>
    <name evidence="7" type="ORF">PEDI_18980</name>
</gene>
<name>A0AAN5ALD9_9BACT</name>
<accession>A0AAN5ALD9</accession>
<keyword evidence="2" id="KW-0378">Hydrolase</keyword>
<sequence length="729" mass="83645">MKKSLLLFTLCFWGAFAWAQAKKDLNIDDIFKNGVFRGQSVYGINWMKDGQYYSSMIRDINGDFVVKMDIQSGLPVDTLASSKGLTDLLDKSIRIDAYHFSADEQKILIETEHEAIYRRSWKAFYYVYDRQANTVVALAEGDKQSFATFSPDGNKVAFVRNNNLFVTDLATMEETAVTTDGQYNALLHGMGDWVYEEEFSIAKAFKWSPDSKKLAYLSFDESEVKEFSMAMYGSLYPVEYKFKYPKAGEKNSDIFLSIYDLASSKTTAIDKGSEEDVYIPRMYWSNDSQHLSYIWMNRLQNELELRAANATDGKFELLLKETSKTYVDLDFNDQIEFLADGSFIRTSEKDGYKHIYLHDASGKEIRQITNGAWEVSTIVGVDKKKKKIYFLSREQSSLEDQFYVVDYKGKGKKQLSTREGNHRINFSGDFKYYIQYQSNVEQPLRVTLHNAKGQELKVLEENQAQAETWANYQIGTKEFMTVKAADGQTDLNAYMIKPADFDPNKKYPLLMFVYGGPGSQMVKNSFPSSRDAWYFMLANQGYLVACVDNRGTGGKGRDFKHITYKDLGKIESEDQIYAAKSFAQESYIDESRIGIWGWSFGGYMSSLCLMKGADVFSTAIAVAPVTNWRYYDTIYTERYQSTPQLNPNGYDDNSPVFHVDKLEGNFFLIHGTADDNVHFQNAVELENALISANKQFRSFYYPNRNHGIYGDNATRHLYTMMTNYILEKL</sequence>
<dbReference type="InterPro" id="IPR029058">
    <property type="entry name" value="AB_hydrolase_fold"/>
</dbReference>